<proteinExistence type="predicted"/>
<organism evidence="2 3">
    <name type="scientific">Pseudarthrobacter humi</name>
    <dbReference type="NCBI Taxonomy" id="2952523"/>
    <lineage>
        <taxon>Bacteria</taxon>
        <taxon>Bacillati</taxon>
        <taxon>Actinomycetota</taxon>
        <taxon>Actinomycetes</taxon>
        <taxon>Micrococcales</taxon>
        <taxon>Micrococcaceae</taxon>
        <taxon>Pseudarthrobacter</taxon>
    </lineage>
</organism>
<feature type="compositionally biased region" description="Low complexity" evidence="1">
    <location>
        <begin position="13"/>
        <end position="24"/>
    </location>
</feature>
<dbReference type="PANTHER" id="PTHR34070">
    <property type="entry name" value="ARMADILLO-TYPE FOLD"/>
    <property type="match status" value="1"/>
</dbReference>
<dbReference type="PANTHER" id="PTHR34070:SF1">
    <property type="entry name" value="DNA ALKYLATION REPAIR PROTEIN"/>
    <property type="match status" value="1"/>
</dbReference>
<protein>
    <submittedName>
        <fullName evidence="2">DNA alkylation repair protein</fullName>
    </submittedName>
</protein>
<dbReference type="CDD" id="cd07064">
    <property type="entry name" value="AlkD_like_1"/>
    <property type="match status" value="1"/>
</dbReference>
<evidence type="ECO:0000313" key="3">
    <source>
        <dbReference type="Proteomes" id="UP001524318"/>
    </source>
</evidence>
<keyword evidence="3" id="KW-1185">Reference proteome</keyword>
<evidence type="ECO:0000256" key="1">
    <source>
        <dbReference type="SAM" id="MobiDB-lite"/>
    </source>
</evidence>
<dbReference type="Proteomes" id="UP001524318">
    <property type="component" value="Unassembled WGS sequence"/>
</dbReference>
<name>A0ABT1LQJ9_9MICC</name>
<comment type="caution">
    <text evidence="2">The sequence shown here is derived from an EMBL/GenBank/DDBJ whole genome shotgun (WGS) entry which is preliminary data.</text>
</comment>
<sequence length="261" mass="29103">MDRMSPNDESLDTEATVTEAPATETPNRELLDAVRAALRERTDPLRATGAQAYMKSTLPSLGVRVPEVRRLALAAASVHPVTSAGELRATVLELWRGSTVREERYAAIDLTSLRLVARDQLMLPVYEEIIRTGAWWDYADGVSQRIGGLLQAHRPMMTELLLAWSTDQDFWIRRSAITSQLKAKASTDQDLLRAVIEPNLADPEFFIRKAIGWALREYAKTDPEWVHDFVVEKGTRLSPLSRKEALRHLEQGTTAGITGAG</sequence>
<accession>A0ABT1LQJ9</accession>
<dbReference type="SUPFAM" id="SSF48371">
    <property type="entry name" value="ARM repeat"/>
    <property type="match status" value="1"/>
</dbReference>
<dbReference type="EMBL" id="JANCLV010000009">
    <property type="protein sequence ID" value="MCP9000752.1"/>
    <property type="molecule type" value="Genomic_DNA"/>
</dbReference>
<dbReference type="Pfam" id="PF08713">
    <property type="entry name" value="DNA_alkylation"/>
    <property type="match status" value="1"/>
</dbReference>
<dbReference type="Gene3D" id="1.25.10.90">
    <property type="match status" value="1"/>
</dbReference>
<evidence type="ECO:0000313" key="2">
    <source>
        <dbReference type="EMBL" id="MCP9000752.1"/>
    </source>
</evidence>
<gene>
    <name evidence="2" type="ORF">NFC73_13595</name>
</gene>
<feature type="region of interest" description="Disordered" evidence="1">
    <location>
        <begin position="1"/>
        <end position="24"/>
    </location>
</feature>
<reference evidence="2 3" key="1">
    <citation type="submission" date="2022-06" db="EMBL/GenBank/DDBJ databases">
        <title>Pseudarthrobacter sp. strain RMG13 Genome sequencing and assembly.</title>
        <authorList>
            <person name="Kim I."/>
        </authorList>
    </citation>
    <scope>NUCLEOTIDE SEQUENCE [LARGE SCALE GENOMIC DNA]</scope>
    <source>
        <strain evidence="2 3">RMG13</strain>
    </source>
</reference>
<dbReference type="InterPro" id="IPR016024">
    <property type="entry name" value="ARM-type_fold"/>
</dbReference>
<dbReference type="InterPro" id="IPR014825">
    <property type="entry name" value="DNA_alkylation"/>
</dbReference>